<protein>
    <submittedName>
        <fullName evidence="1">Uncharacterized protein</fullName>
    </submittedName>
</protein>
<proteinExistence type="predicted"/>
<reference evidence="1" key="1">
    <citation type="submission" date="2019-08" db="EMBL/GenBank/DDBJ databases">
        <authorList>
            <person name="Kucharzyk K."/>
            <person name="Murdoch R.W."/>
            <person name="Higgins S."/>
            <person name="Loffler F."/>
        </authorList>
    </citation>
    <scope>NUCLEOTIDE SEQUENCE</scope>
</reference>
<name>A0A645JLG2_9ZZZZ</name>
<comment type="caution">
    <text evidence="1">The sequence shown here is derived from an EMBL/GenBank/DDBJ whole genome shotgun (WGS) entry which is preliminary data.</text>
</comment>
<dbReference type="AlphaFoldDB" id="A0A645JLG2"/>
<gene>
    <name evidence="1" type="ORF">SDC9_208201</name>
</gene>
<accession>A0A645JLG2</accession>
<organism evidence="1">
    <name type="scientific">bioreactor metagenome</name>
    <dbReference type="NCBI Taxonomy" id="1076179"/>
    <lineage>
        <taxon>unclassified sequences</taxon>
        <taxon>metagenomes</taxon>
        <taxon>ecological metagenomes</taxon>
    </lineage>
</organism>
<evidence type="ECO:0000313" key="1">
    <source>
        <dbReference type="EMBL" id="MPN60473.1"/>
    </source>
</evidence>
<sequence length="112" mass="12773">MRLLLQISHRVTGSPHDLSLNSSLHTCNDFQECGFSGSVKTDYTNLCTIEKREVDIFQDCLVIVRQNLADSVHRENNLFVCHIILSISGKDSTRLFLSQVIDKCVQILHRDQ</sequence>
<dbReference type="EMBL" id="VSSQ01135785">
    <property type="protein sequence ID" value="MPN60473.1"/>
    <property type="molecule type" value="Genomic_DNA"/>
</dbReference>